<evidence type="ECO:0000313" key="3">
    <source>
        <dbReference type="Proteomes" id="UP001549119"/>
    </source>
</evidence>
<evidence type="ECO:0000313" key="2">
    <source>
        <dbReference type="EMBL" id="MET3870115.1"/>
    </source>
</evidence>
<reference evidence="2 3" key="1">
    <citation type="submission" date="2024-06" db="EMBL/GenBank/DDBJ databases">
        <title>Genomics of switchgrass bacterial isolates.</title>
        <authorList>
            <person name="Shade A."/>
        </authorList>
    </citation>
    <scope>NUCLEOTIDE SEQUENCE [LARGE SCALE GENOMIC DNA]</scope>
    <source>
        <strain evidence="2 3">PvP084</strain>
    </source>
</reference>
<sequence length="434" mass="49324">MTSAAALLPGLGGAPAHEFTLHRGQSKVFKDPRRVRVVVAGRRWGKTQLARILAVRAAAAKTKQLIWYVAPTYGMARSILWDELKDSIPKKWIRSINETRMTVRLRNGSRIELKGADKPDSLRGVALNLVIVDEAQDIEPDTWFKVLYPTLTSTRGEAIIIGTPKAYNWLYDVYMKGQRGETYRDSKGRLRKNDHKSWQFPTITSPFIPLEEIASARQNMDEKSFRQEFEASFETMSGRVYYAFDRNIHVGDFAFNPHLPIWVGQDFNIDPMSSVIMQPQDNGEVWVVGEAILFNSSTAEVCLELDRRYFKQQKSVIIFPDPAGAQRGHGRGESDLDILRQGGFRKLQYKRKHPPVADRVNAVNRMLKAADGMVKLRVDRRCKHVIAGFEQTIYKPGTREVDKSQGVEHPMDAIGYCIDFKFPVRRISVLGVSV</sequence>
<gene>
    <name evidence="2" type="ORF">ABIC20_007500</name>
</gene>
<accession>A0ABV2NUH0</accession>
<dbReference type="EMBL" id="JBEPNW010000008">
    <property type="protein sequence ID" value="MET3870115.1"/>
    <property type="molecule type" value="Genomic_DNA"/>
</dbReference>
<feature type="domain" description="Phage terminase large subunit N-terminal" evidence="1">
    <location>
        <begin position="37"/>
        <end position="184"/>
    </location>
</feature>
<keyword evidence="3" id="KW-1185">Reference proteome</keyword>
<dbReference type="Pfam" id="PF04466">
    <property type="entry name" value="Terminase_3"/>
    <property type="match status" value="1"/>
</dbReference>
<proteinExistence type="predicted"/>
<organism evidence="2 3">
    <name type="scientific">Methylobacterium radiotolerans</name>
    <dbReference type="NCBI Taxonomy" id="31998"/>
    <lineage>
        <taxon>Bacteria</taxon>
        <taxon>Pseudomonadati</taxon>
        <taxon>Pseudomonadota</taxon>
        <taxon>Alphaproteobacteria</taxon>
        <taxon>Hyphomicrobiales</taxon>
        <taxon>Methylobacteriaceae</taxon>
        <taxon>Methylobacterium</taxon>
    </lineage>
</organism>
<evidence type="ECO:0000259" key="1">
    <source>
        <dbReference type="Pfam" id="PF04466"/>
    </source>
</evidence>
<dbReference type="InterPro" id="IPR027417">
    <property type="entry name" value="P-loop_NTPase"/>
</dbReference>
<dbReference type="Proteomes" id="UP001549119">
    <property type="component" value="Unassembled WGS sequence"/>
</dbReference>
<dbReference type="SUPFAM" id="SSF52540">
    <property type="entry name" value="P-loop containing nucleoside triphosphate hydrolases"/>
    <property type="match status" value="1"/>
</dbReference>
<comment type="caution">
    <text evidence="2">The sequence shown here is derived from an EMBL/GenBank/DDBJ whole genome shotgun (WGS) entry which is preliminary data.</text>
</comment>
<dbReference type="RefSeq" id="WP_209651038.1">
    <property type="nucleotide sequence ID" value="NZ_JBEPNV010000005.1"/>
</dbReference>
<dbReference type="Gene3D" id="3.40.50.300">
    <property type="entry name" value="P-loop containing nucleotide triphosphate hydrolases"/>
    <property type="match status" value="1"/>
</dbReference>
<protein>
    <recommendedName>
        <fullName evidence="1">Phage terminase large subunit N-terminal domain-containing protein</fullName>
    </recommendedName>
</protein>
<dbReference type="InterPro" id="IPR035412">
    <property type="entry name" value="Terminase_L_N"/>
</dbReference>
<dbReference type="Gene3D" id="3.30.420.280">
    <property type="match status" value="1"/>
</dbReference>
<name>A0ABV2NUH0_9HYPH</name>